<organism evidence="2 3">
    <name type="scientific">Vibrio eleionomae</name>
    <dbReference type="NCBI Taxonomy" id="2653505"/>
    <lineage>
        <taxon>Bacteria</taxon>
        <taxon>Pseudomonadati</taxon>
        <taxon>Pseudomonadota</taxon>
        <taxon>Gammaproteobacteria</taxon>
        <taxon>Vibrionales</taxon>
        <taxon>Vibrionaceae</taxon>
        <taxon>Vibrio</taxon>
    </lineage>
</organism>
<dbReference type="EMBL" id="WEKT01000001">
    <property type="protein sequence ID" value="MZI91718.1"/>
    <property type="molecule type" value="Genomic_DNA"/>
</dbReference>
<keyword evidence="3" id="KW-1185">Reference proteome</keyword>
<feature type="domain" description="Phytase-like" evidence="1">
    <location>
        <begin position="55"/>
        <end position="369"/>
    </location>
</feature>
<name>A0A7X4RSV4_9VIBR</name>
<protein>
    <submittedName>
        <fullName evidence="2">Esterase-like activity of phytase family protein</fullName>
    </submittedName>
</protein>
<dbReference type="PROSITE" id="PS51257">
    <property type="entry name" value="PROKAR_LIPOPROTEIN"/>
    <property type="match status" value="1"/>
</dbReference>
<comment type="caution">
    <text evidence="2">The sequence shown here is derived from an EMBL/GenBank/DDBJ whole genome shotgun (WGS) entry which is preliminary data.</text>
</comment>
<evidence type="ECO:0000313" key="3">
    <source>
        <dbReference type="Proteomes" id="UP000462621"/>
    </source>
</evidence>
<dbReference type="InterPro" id="IPR027372">
    <property type="entry name" value="Phytase-like_dom"/>
</dbReference>
<evidence type="ECO:0000313" key="2">
    <source>
        <dbReference type="EMBL" id="MZI91718.1"/>
    </source>
</evidence>
<accession>A0A7X4RSV4</accession>
<dbReference type="RefSeq" id="WP_161153029.1">
    <property type="nucleotide sequence ID" value="NZ_WEKT01000001.1"/>
</dbReference>
<sequence>MKGTHSALFILAAIGGLSGCQTVPTTSQSSSIWPIQNLQWIGETRIPNNTHFNHTWVGGLSGIDYNPKTKQWVVISDDRVEHGPARAYLGTMTITATQISPFKINQMVTLYQPDDHPYLSAKQFDHHGTVPDFESIRFNPNSHTLRYTSEGDRKLWLNPFIRDASVLDGQFRDSVAVPKQIKLQNKQPEYGFYDNLALEGSSFTPSGEYYFAAMEAPVKQDGNVPNGKHGANARLTKYDASGHIVAEYVYPVDAWPANPDKGKHADNGVSEILAIDNNHLLFLERAGIQDAKGSYHNFIRIYEVSTQGATNVMNQDSLASTSFKPMKKHLLLNLNTLNLKQLDNIEGISFGPTLEDGTKTLVLISDNNFNRHEITQLLAFSIH</sequence>
<dbReference type="Proteomes" id="UP000462621">
    <property type="component" value="Unassembled WGS sequence"/>
</dbReference>
<dbReference type="PANTHER" id="PTHR37957:SF1">
    <property type="entry name" value="PHYTASE-LIKE DOMAIN-CONTAINING PROTEIN"/>
    <property type="match status" value="1"/>
</dbReference>
<dbReference type="PANTHER" id="PTHR37957">
    <property type="entry name" value="BLR7070 PROTEIN"/>
    <property type="match status" value="1"/>
</dbReference>
<evidence type="ECO:0000259" key="1">
    <source>
        <dbReference type="Pfam" id="PF13449"/>
    </source>
</evidence>
<proteinExistence type="predicted"/>
<dbReference type="AlphaFoldDB" id="A0A7X4RSV4"/>
<reference evidence="2 3" key="1">
    <citation type="submission" date="2019-10" db="EMBL/GenBank/DDBJ databases">
        <title>Vibrio sp. nov. isolated from a shrimp pond.</title>
        <authorList>
            <person name="Gomez-Gil B."/>
            <person name="Enciso-Ibarra J."/>
            <person name="Enciso-Ibarra K."/>
            <person name="Bolan-Mejia C."/>
        </authorList>
    </citation>
    <scope>NUCLEOTIDE SEQUENCE [LARGE SCALE GENOMIC DNA]</scope>
    <source>
        <strain evidence="2 3">CAIM 722</strain>
    </source>
</reference>
<dbReference type="Pfam" id="PF13449">
    <property type="entry name" value="Phytase-like"/>
    <property type="match status" value="1"/>
</dbReference>
<gene>
    <name evidence="2" type="ORF">F9817_00660</name>
</gene>